<dbReference type="AlphaFoldDB" id="A0A2Z6EV53"/>
<dbReference type="EMBL" id="AP018150">
    <property type="protein sequence ID" value="BBE08965.1"/>
    <property type="molecule type" value="Genomic_DNA"/>
</dbReference>
<dbReference type="GO" id="GO:0003677">
    <property type="term" value="F:DNA binding"/>
    <property type="evidence" value="ECO:0007669"/>
    <property type="project" value="InterPro"/>
</dbReference>
<dbReference type="SUPFAM" id="SSF47413">
    <property type="entry name" value="lambda repressor-like DNA-binding domains"/>
    <property type="match status" value="1"/>
</dbReference>
<dbReference type="Proteomes" id="UP000282597">
    <property type="component" value="Chromosome"/>
</dbReference>
<name>A0A2Z6EV53_9BURK</name>
<dbReference type="CDD" id="cd00093">
    <property type="entry name" value="HTH_XRE"/>
    <property type="match status" value="1"/>
</dbReference>
<evidence type="ECO:0000313" key="2">
    <source>
        <dbReference type="Proteomes" id="UP000282597"/>
    </source>
</evidence>
<dbReference type="KEGG" id="mcys:MCB1EB_0804"/>
<evidence type="ECO:0000313" key="1">
    <source>
        <dbReference type="EMBL" id="BBE08965.1"/>
    </source>
</evidence>
<dbReference type="InterPro" id="IPR010982">
    <property type="entry name" value="Lambda_DNA-bd_dom_sf"/>
</dbReference>
<keyword evidence="2" id="KW-1185">Reference proteome</keyword>
<protein>
    <submittedName>
        <fullName evidence="1">Uncharacterized protein</fullName>
    </submittedName>
</protein>
<accession>A0A2Z6EV53</accession>
<dbReference type="InterPro" id="IPR001387">
    <property type="entry name" value="Cro/C1-type_HTH"/>
</dbReference>
<sequence>MLPAPVARSLSELGQNLRVARKRRKETLASFAERMQVSIPTLRKMEQGDPSVSIAIYAMALWLIGRLAFLSEIADPFNDETALLLELRRLDPKATRNLR</sequence>
<proteinExistence type="predicted"/>
<organism evidence="1 2">
    <name type="scientific">Mycoavidus cysteinexigens</name>
    <dbReference type="NCBI Taxonomy" id="1553431"/>
    <lineage>
        <taxon>Bacteria</taxon>
        <taxon>Pseudomonadati</taxon>
        <taxon>Pseudomonadota</taxon>
        <taxon>Betaproteobacteria</taxon>
        <taxon>Burkholderiales</taxon>
        <taxon>Burkholderiaceae</taxon>
        <taxon>Mycoavidus</taxon>
    </lineage>
</organism>
<gene>
    <name evidence="1" type="ORF">MCB1EB_0804</name>
</gene>
<reference evidence="1 2" key="1">
    <citation type="journal article" date="2018" name="Microbes Environ.">
        <title>Comparative Genomic Insights into Endofungal Lifestyles of Two Bacterial Endosymbionts, Mycoavidus cysteinexigens and Burkholderia rhizoxinica.</title>
        <authorList>
            <person name="Sharmin D."/>
            <person name="Guo Y."/>
            <person name="Nishizawa T."/>
            <person name="Ohshima S."/>
            <person name="Sato Y."/>
            <person name="Takashima Y."/>
            <person name="Narisawa K."/>
            <person name="Ohta H."/>
        </authorList>
    </citation>
    <scope>NUCLEOTIDE SEQUENCE [LARGE SCALE GENOMIC DNA]</scope>
    <source>
        <strain evidence="1 2">B1-EB</strain>
    </source>
</reference>
<dbReference type="Gene3D" id="1.10.260.40">
    <property type="entry name" value="lambda repressor-like DNA-binding domains"/>
    <property type="match status" value="1"/>
</dbReference>